<organism evidence="1 2">
    <name type="scientific">Candidatus Thiomargarita nelsonii</name>
    <dbReference type="NCBI Taxonomy" id="1003181"/>
    <lineage>
        <taxon>Bacteria</taxon>
        <taxon>Pseudomonadati</taxon>
        <taxon>Pseudomonadota</taxon>
        <taxon>Gammaproteobacteria</taxon>
        <taxon>Thiotrichales</taxon>
        <taxon>Thiotrichaceae</taxon>
        <taxon>Thiomargarita</taxon>
    </lineage>
</organism>
<dbReference type="GO" id="GO:0008270">
    <property type="term" value="F:zinc ion binding"/>
    <property type="evidence" value="ECO:0007669"/>
    <property type="project" value="InterPro"/>
</dbReference>
<name>A0A176RVL8_9GAMM</name>
<evidence type="ECO:0000313" key="1">
    <source>
        <dbReference type="EMBL" id="OAD19765.1"/>
    </source>
</evidence>
<accession>A0A176RVL8</accession>
<dbReference type="InterPro" id="IPR042097">
    <property type="entry name" value="Aminopeptidase_N-like_N_sf"/>
</dbReference>
<dbReference type="GO" id="GO:0004177">
    <property type="term" value="F:aminopeptidase activity"/>
    <property type="evidence" value="ECO:0007669"/>
    <property type="project" value="UniProtKB-KW"/>
</dbReference>
<keyword evidence="1" id="KW-0378">Hydrolase</keyword>
<protein>
    <submittedName>
        <fullName evidence="1">Aminopeptidase N protein</fullName>
    </submittedName>
</protein>
<sequence>MQKQQQTPKTTYLSDYQPTDYRVDSIDLHFDLHETKTIVKSKLSIQKLGNSPHTPPLKLNGEELLLKSVSLNGKQLSSTQYALSDESLTIPDV</sequence>
<proteinExistence type="predicted"/>
<feature type="non-terminal residue" evidence="1">
    <location>
        <position position="93"/>
    </location>
</feature>
<comment type="caution">
    <text evidence="1">The sequence shown here is derived from an EMBL/GenBank/DDBJ whole genome shotgun (WGS) entry which is preliminary data.</text>
</comment>
<dbReference type="AlphaFoldDB" id="A0A176RVL8"/>
<dbReference type="PANTHER" id="PTHR46322">
    <property type="entry name" value="PUROMYCIN-SENSITIVE AMINOPEPTIDASE"/>
    <property type="match status" value="1"/>
</dbReference>
<dbReference type="Gene3D" id="2.60.40.1730">
    <property type="entry name" value="tricorn interacting facor f3 domain"/>
    <property type="match status" value="1"/>
</dbReference>
<dbReference type="PANTHER" id="PTHR46322:SF1">
    <property type="entry name" value="PUROMYCIN-SENSITIVE AMINOPEPTIDASE"/>
    <property type="match status" value="1"/>
</dbReference>
<evidence type="ECO:0000313" key="2">
    <source>
        <dbReference type="Proteomes" id="UP000076962"/>
    </source>
</evidence>
<dbReference type="Proteomes" id="UP000076962">
    <property type="component" value="Unassembled WGS sequence"/>
</dbReference>
<dbReference type="SUPFAM" id="SSF63737">
    <property type="entry name" value="Leukotriene A4 hydrolase N-terminal domain"/>
    <property type="match status" value="1"/>
</dbReference>
<keyword evidence="2" id="KW-1185">Reference proteome</keyword>
<gene>
    <name evidence="1" type="ORF">THIOM_004584</name>
</gene>
<keyword evidence="1" id="KW-0645">Protease</keyword>
<reference evidence="1 2" key="1">
    <citation type="submission" date="2016-05" db="EMBL/GenBank/DDBJ databases">
        <title>Single-cell genome of chain-forming Candidatus Thiomargarita nelsonii and comparison to other large sulfur-oxidizing bacteria.</title>
        <authorList>
            <person name="Winkel M."/>
            <person name="Salman V."/>
            <person name="Woyke T."/>
            <person name="Schulz-Vogt H."/>
            <person name="Richter M."/>
            <person name="Flood B."/>
            <person name="Bailey J."/>
            <person name="Amann R."/>
            <person name="Mussmann M."/>
        </authorList>
    </citation>
    <scope>NUCLEOTIDE SEQUENCE [LARGE SCALE GENOMIC DNA]</scope>
    <source>
        <strain evidence="1 2">THI036</strain>
    </source>
</reference>
<keyword evidence="1" id="KW-0031">Aminopeptidase</keyword>
<dbReference type="EMBL" id="LUTY01002674">
    <property type="protein sequence ID" value="OAD19765.1"/>
    <property type="molecule type" value="Genomic_DNA"/>
</dbReference>
<dbReference type="InterPro" id="IPR012779">
    <property type="entry name" value="Peptidase_M1_pepN"/>
</dbReference>